<keyword evidence="4" id="KW-1185">Reference proteome</keyword>
<dbReference type="Proteomes" id="UP000185093">
    <property type="component" value="Unassembled WGS sequence"/>
</dbReference>
<reference evidence="3 4" key="1">
    <citation type="submission" date="2016-11" db="EMBL/GenBank/DDBJ databases">
        <authorList>
            <person name="Varghese N."/>
            <person name="Submissions S."/>
        </authorList>
    </citation>
    <scope>NUCLEOTIDE SEQUENCE [LARGE SCALE GENOMIC DNA]</scope>
    <source>
        <strain evidence="3 4">DSM 20664</strain>
    </source>
</reference>
<dbReference type="GO" id="GO:0004519">
    <property type="term" value="F:endonuclease activity"/>
    <property type="evidence" value="ECO:0007669"/>
    <property type="project" value="UniProtKB-KW"/>
</dbReference>
<dbReference type="InterPro" id="IPR011856">
    <property type="entry name" value="tRNA_endonuc-like_dom_sf"/>
</dbReference>
<dbReference type="HAMAP" id="MF_00048">
    <property type="entry name" value="UPF0102"/>
    <property type="match status" value="1"/>
</dbReference>
<dbReference type="EMBL" id="FSQZ01000001">
    <property type="protein sequence ID" value="SIN66114.1"/>
    <property type="molecule type" value="Genomic_DNA"/>
</dbReference>
<keyword evidence="3" id="KW-0540">Nuclease</keyword>
<accession>A0ABY1JCR2</accession>
<keyword evidence="3" id="KW-0378">Hydrolase</keyword>
<comment type="caution">
    <text evidence="3">The sequence shown here is derived from an EMBL/GenBank/DDBJ whole genome shotgun (WGS) entry which is preliminary data.</text>
</comment>
<dbReference type="InterPro" id="IPR003509">
    <property type="entry name" value="UPF0102_YraN-like"/>
</dbReference>
<evidence type="ECO:0000256" key="1">
    <source>
        <dbReference type="ARBA" id="ARBA00006738"/>
    </source>
</evidence>
<dbReference type="SUPFAM" id="SSF52980">
    <property type="entry name" value="Restriction endonuclease-like"/>
    <property type="match status" value="1"/>
</dbReference>
<evidence type="ECO:0000256" key="2">
    <source>
        <dbReference type="HAMAP-Rule" id="MF_00048"/>
    </source>
</evidence>
<dbReference type="InterPro" id="IPR011335">
    <property type="entry name" value="Restrct_endonuc-II-like"/>
</dbReference>
<keyword evidence="3" id="KW-0255">Endonuclease</keyword>
<evidence type="ECO:0000313" key="3">
    <source>
        <dbReference type="EMBL" id="SIN66114.1"/>
    </source>
</evidence>
<comment type="similarity">
    <text evidence="1 2">Belongs to the UPF0102 family.</text>
</comment>
<gene>
    <name evidence="3" type="ORF">SAMN05444368_0860</name>
</gene>
<protein>
    <recommendedName>
        <fullName evidence="2">UPF0102 protein SAMN05444368_0860</fullName>
    </recommendedName>
</protein>
<organism evidence="3 4">
    <name type="scientific">Acetomicrobium flavidum</name>
    <dbReference type="NCBI Taxonomy" id="49896"/>
    <lineage>
        <taxon>Bacteria</taxon>
        <taxon>Thermotogati</taxon>
        <taxon>Synergistota</taxon>
        <taxon>Synergistia</taxon>
        <taxon>Synergistales</taxon>
        <taxon>Acetomicrobiaceae</taxon>
        <taxon>Acetomicrobium</taxon>
    </lineage>
</organism>
<dbReference type="Gene3D" id="3.40.1350.10">
    <property type="match status" value="1"/>
</dbReference>
<dbReference type="PANTHER" id="PTHR34039:SF1">
    <property type="entry name" value="UPF0102 PROTEIN YRAN"/>
    <property type="match status" value="1"/>
</dbReference>
<name>A0ABY1JCR2_9BACT</name>
<dbReference type="PANTHER" id="PTHR34039">
    <property type="entry name" value="UPF0102 PROTEIN YRAN"/>
    <property type="match status" value="1"/>
</dbReference>
<dbReference type="Pfam" id="PF02021">
    <property type="entry name" value="UPF0102"/>
    <property type="match status" value="1"/>
</dbReference>
<proteinExistence type="inferred from homology"/>
<evidence type="ECO:0000313" key="4">
    <source>
        <dbReference type="Proteomes" id="UP000185093"/>
    </source>
</evidence>
<sequence>MGEMSRKDIGNWGEDVASSIVSQMGYRILKRNATFRRGELDIVALDDDELVIVEVRVRSRCDVQSPIESVGPRKIKSLIRAGRALVEQLEWEGPWRIDILGITLKPEDVGGYGWEYVKNITLGMM</sequence>